<organism evidence="1 2">
    <name type="scientific">Kingdonia uniflora</name>
    <dbReference type="NCBI Taxonomy" id="39325"/>
    <lineage>
        <taxon>Eukaryota</taxon>
        <taxon>Viridiplantae</taxon>
        <taxon>Streptophyta</taxon>
        <taxon>Embryophyta</taxon>
        <taxon>Tracheophyta</taxon>
        <taxon>Spermatophyta</taxon>
        <taxon>Magnoliopsida</taxon>
        <taxon>Ranunculales</taxon>
        <taxon>Circaeasteraceae</taxon>
        <taxon>Kingdonia</taxon>
    </lineage>
</organism>
<keyword evidence="2" id="KW-1185">Reference proteome</keyword>
<protein>
    <submittedName>
        <fullName evidence="1">Uncharacterized protein</fullName>
    </submittedName>
</protein>
<comment type="caution">
    <text evidence="1">The sequence shown here is derived from an EMBL/GenBank/DDBJ whole genome shotgun (WGS) entry which is preliminary data.</text>
</comment>
<dbReference type="EMBL" id="JACGCM010000969">
    <property type="protein sequence ID" value="KAF6163734.1"/>
    <property type="molecule type" value="Genomic_DNA"/>
</dbReference>
<sequence length="53" mass="6277">KFKERDLGLKSNSIVINLFEQLKFLKEIFPINFSVLRTILHSRVSLFVLWIKG</sequence>
<evidence type="ECO:0000313" key="1">
    <source>
        <dbReference type="EMBL" id="KAF6163734.1"/>
    </source>
</evidence>
<proteinExistence type="predicted"/>
<dbReference type="Proteomes" id="UP000541444">
    <property type="component" value="Unassembled WGS sequence"/>
</dbReference>
<accession>A0A7J7N9N2</accession>
<name>A0A7J7N9N2_9MAGN</name>
<evidence type="ECO:0000313" key="2">
    <source>
        <dbReference type="Proteomes" id="UP000541444"/>
    </source>
</evidence>
<gene>
    <name evidence="1" type="ORF">GIB67_023768</name>
</gene>
<reference evidence="1 2" key="1">
    <citation type="journal article" date="2020" name="IScience">
        <title>Genome Sequencing of the Endangered Kingdonia uniflora (Circaeasteraceae, Ranunculales) Reveals Potential Mechanisms of Evolutionary Specialization.</title>
        <authorList>
            <person name="Sun Y."/>
            <person name="Deng T."/>
            <person name="Zhang A."/>
            <person name="Moore M.J."/>
            <person name="Landis J.B."/>
            <person name="Lin N."/>
            <person name="Zhang H."/>
            <person name="Zhang X."/>
            <person name="Huang J."/>
            <person name="Zhang X."/>
            <person name="Sun H."/>
            <person name="Wang H."/>
        </authorList>
    </citation>
    <scope>NUCLEOTIDE SEQUENCE [LARGE SCALE GENOMIC DNA]</scope>
    <source>
        <strain evidence="1">TB1705</strain>
        <tissue evidence="1">Leaf</tissue>
    </source>
</reference>
<dbReference type="AlphaFoldDB" id="A0A7J7N9N2"/>
<feature type="non-terminal residue" evidence="1">
    <location>
        <position position="1"/>
    </location>
</feature>